<evidence type="ECO:0000313" key="2">
    <source>
        <dbReference type="Proteomes" id="UP001234297"/>
    </source>
</evidence>
<name>A0ACC2KMD5_PERAE</name>
<accession>A0ACC2KMD5</accession>
<protein>
    <submittedName>
        <fullName evidence="1">Uncharacterized protein</fullName>
    </submittedName>
</protein>
<dbReference type="Proteomes" id="UP001234297">
    <property type="component" value="Chromosome 10"/>
</dbReference>
<comment type="caution">
    <text evidence="1">The sequence shown here is derived from an EMBL/GenBank/DDBJ whole genome shotgun (WGS) entry which is preliminary data.</text>
</comment>
<gene>
    <name evidence="1" type="ORF">MRB53_030717</name>
</gene>
<proteinExistence type="predicted"/>
<organism evidence="1 2">
    <name type="scientific">Persea americana</name>
    <name type="common">Avocado</name>
    <dbReference type="NCBI Taxonomy" id="3435"/>
    <lineage>
        <taxon>Eukaryota</taxon>
        <taxon>Viridiplantae</taxon>
        <taxon>Streptophyta</taxon>
        <taxon>Embryophyta</taxon>
        <taxon>Tracheophyta</taxon>
        <taxon>Spermatophyta</taxon>
        <taxon>Magnoliopsida</taxon>
        <taxon>Magnoliidae</taxon>
        <taxon>Laurales</taxon>
        <taxon>Lauraceae</taxon>
        <taxon>Persea</taxon>
    </lineage>
</organism>
<evidence type="ECO:0000313" key="1">
    <source>
        <dbReference type="EMBL" id="KAJ8622188.1"/>
    </source>
</evidence>
<reference evidence="1 2" key="1">
    <citation type="journal article" date="2022" name="Hortic Res">
        <title>A haplotype resolved chromosomal level avocado genome allows analysis of novel avocado genes.</title>
        <authorList>
            <person name="Nath O."/>
            <person name="Fletcher S.J."/>
            <person name="Hayward A."/>
            <person name="Shaw L.M."/>
            <person name="Masouleh A.K."/>
            <person name="Furtado A."/>
            <person name="Henry R.J."/>
            <person name="Mitter N."/>
        </authorList>
    </citation>
    <scope>NUCLEOTIDE SEQUENCE [LARGE SCALE GENOMIC DNA]</scope>
    <source>
        <strain evidence="2">cv. Hass</strain>
    </source>
</reference>
<dbReference type="EMBL" id="CM056818">
    <property type="protein sequence ID" value="KAJ8622188.1"/>
    <property type="molecule type" value="Genomic_DNA"/>
</dbReference>
<keyword evidence="2" id="KW-1185">Reference proteome</keyword>
<sequence length="169" mass="18645">MDPEAARNALEYLELAFQMSNILVTGLDRHTLSILIALFDRGLNPEALVALVRELRNEPHLREVPADTYDRATSILVHLNDLEQMIQQIIDMGGGSWDLETVVRALRAAYNNPERAVEYLYSGIPEETEVAIPVSRLPSNQASRQRTNTITETNPAGAAPLSGLPNSSP</sequence>